<keyword evidence="3 4" id="KW-0620">Polyamine biosynthesis</keyword>
<comment type="similarity">
    <text evidence="1 4">Belongs to the spermidine/spermine synthase family.</text>
</comment>
<dbReference type="PROSITE" id="PS51006">
    <property type="entry name" value="PABS_2"/>
    <property type="match status" value="1"/>
</dbReference>
<evidence type="ECO:0000256" key="4">
    <source>
        <dbReference type="HAMAP-Rule" id="MF_00198"/>
    </source>
</evidence>
<dbReference type="SUPFAM" id="SSF53335">
    <property type="entry name" value="S-adenosyl-L-methionine-dependent methyltransferases"/>
    <property type="match status" value="1"/>
</dbReference>
<keyword evidence="2 4" id="KW-0808">Transferase</keyword>
<evidence type="ECO:0000256" key="2">
    <source>
        <dbReference type="ARBA" id="ARBA00022679"/>
    </source>
</evidence>
<evidence type="ECO:0000256" key="1">
    <source>
        <dbReference type="ARBA" id="ARBA00007867"/>
    </source>
</evidence>
<keyword evidence="4" id="KW-0472">Membrane</keyword>
<feature type="binding site" evidence="4">
    <location>
        <position position="313"/>
    </location>
    <ligand>
        <name>S-methyl-5'-thioadenosine</name>
        <dbReference type="ChEBI" id="CHEBI:17509"/>
    </ligand>
</feature>
<dbReference type="NCBIfam" id="NF002956">
    <property type="entry name" value="PRK03612.1"/>
    <property type="match status" value="1"/>
</dbReference>
<reference evidence="8" key="1">
    <citation type="journal article" date="2019" name="Int. J. Syst. Evol. Microbiol.">
        <title>The Global Catalogue of Microorganisms (GCM) 10K type strain sequencing project: providing services to taxonomists for standard genome sequencing and annotation.</title>
        <authorList>
            <consortium name="The Broad Institute Genomics Platform"/>
            <consortium name="The Broad Institute Genome Sequencing Center for Infectious Disease"/>
            <person name="Wu L."/>
            <person name="Ma J."/>
        </authorList>
    </citation>
    <scope>NUCLEOTIDE SEQUENCE [LARGE SCALE GENOMIC DNA]</scope>
    <source>
        <strain evidence="8">KCTC 33676</strain>
    </source>
</reference>
<comment type="pathway">
    <text evidence="4">Amine and polyamine biosynthesis; spermidine biosynthesis; spermidine from putrescine: step 1/1.</text>
</comment>
<accession>A0ABW5REQ6</accession>
<dbReference type="EC" id="2.5.1.16" evidence="4"/>
<feature type="transmembrane region" description="Helical" evidence="4">
    <location>
        <begin position="164"/>
        <end position="183"/>
    </location>
</feature>
<keyword evidence="8" id="KW-1185">Reference proteome</keyword>
<comment type="subcellular location">
    <subcellularLocation>
        <location evidence="4">Cell membrane</location>
        <topology evidence="4">Multi-pass membrane protein</topology>
    </subcellularLocation>
</comment>
<keyword evidence="4" id="KW-0812">Transmembrane</keyword>
<comment type="caution">
    <text evidence="4">Lacks conserved residue(s) required for the propagation of feature annotation.</text>
</comment>
<feature type="transmembrane region" description="Helical" evidence="4">
    <location>
        <begin position="139"/>
        <end position="158"/>
    </location>
</feature>
<feature type="binding site" evidence="4">
    <location>
        <position position="239"/>
    </location>
    <ligand>
        <name>S-methyl-5'-thioadenosine</name>
        <dbReference type="ChEBI" id="CHEBI:17509"/>
    </ligand>
</feature>
<comment type="catalytic activity">
    <reaction evidence="4">
        <text>S-adenosyl 3-(methylsulfanyl)propylamine + putrescine = S-methyl-5'-thioadenosine + spermidine + H(+)</text>
        <dbReference type="Rhea" id="RHEA:12721"/>
        <dbReference type="ChEBI" id="CHEBI:15378"/>
        <dbReference type="ChEBI" id="CHEBI:17509"/>
        <dbReference type="ChEBI" id="CHEBI:57443"/>
        <dbReference type="ChEBI" id="CHEBI:57834"/>
        <dbReference type="ChEBI" id="CHEBI:326268"/>
        <dbReference type="EC" id="2.5.1.16"/>
    </reaction>
</comment>
<proteinExistence type="inferred from homology"/>
<comment type="caution">
    <text evidence="7">The sequence shown here is derived from an EMBL/GenBank/DDBJ whole genome shotgun (WGS) entry which is preliminary data.</text>
</comment>
<dbReference type="InterPro" id="IPR001045">
    <property type="entry name" value="Spermi_synthase"/>
</dbReference>
<dbReference type="PROSITE" id="PS01330">
    <property type="entry name" value="PABS_1"/>
    <property type="match status" value="1"/>
</dbReference>
<organism evidence="7 8">
    <name type="scientific">Marinicrinis sediminis</name>
    <dbReference type="NCBI Taxonomy" id="1652465"/>
    <lineage>
        <taxon>Bacteria</taxon>
        <taxon>Bacillati</taxon>
        <taxon>Bacillota</taxon>
        <taxon>Bacilli</taxon>
        <taxon>Bacillales</taxon>
        <taxon>Paenibacillaceae</taxon>
    </lineage>
</organism>
<name>A0ABW5REQ6_9BACL</name>
<feature type="transmembrane region" description="Helical" evidence="4">
    <location>
        <begin position="40"/>
        <end position="57"/>
    </location>
</feature>
<feature type="binding site" evidence="4">
    <location>
        <begin position="347"/>
        <end position="348"/>
    </location>
    <ligand>
        <name>S-methyl-5'-thioadenosine</name>
        <dbReference type="ChEBI" id="CHEBI:17509"/>
    </ligand>
</feature>
<gene>
    <name evidence="4" type="primary">speE</name>
    <name evidence="7" type="ORF">ACFSUC_18590</name>
</gene>
<feature type="transmembrane region" description="Helical" evidence="4">
    <location>
        <begin position="195"/>
        <end position="214"/>
    </location>
</feature>
<feature type="transmembrane region" description="Helical" evidence="4">
    <location>
        <begin position="7"/>
        <end position="28"/>
    </location>
</feature>
<dbReference type="PANTHER" id="PTHR43317">
    <property type="entry name" value="THERMOSPERMINE SYNTHASE ACAULIS5"/>
    <property type="match status" value="1"/>
</dbReference>
<dbReference type="RefSeq" id="WP_379931148.1">
    <property type="nucleotide sequence ID" value="NZ_JBHUMM010000045.1"/>
</dbReference>
<feature type="binding site" evidence="4">
    <location>
        <position position="293"/>
    </location>
    <ligand>
        <name>spermidine</name>
        <dbReference type="ChEBI" id="CHEBI:57834"/>
    </ligand>
</feature>
<dbReference type="Gene3D" id="3.40.50.150">
    <property type="entry name" value="Vaccinia Virus protein VP39"/>
    <property type="match status" value="1"/>
</dbReference>
<dbReference type="InterPro" id="IPR030373">
    <property type="entry name" value="PABS_CS"/>
</dbReference>
<protein>
    <recommendedName>
        <fullName evidence="4">Polyamine aminopropyltransferase</fullName>
    </recommendedName>
    <alternativeName>
        <fullName evidence="4">Putrescine aminopropyltransferase</fullName>
        <shortName evidence="4">PAPT</shortName>
    </alternativeName>
    <alternativeName>
        <fullName evidence="4">Spermidine synthase</fullName>
        <shortName evidence="4">SPDS</shortName>
        <shortName evidence="4">SPDSY</shortName>
        <ecNumber evidence="4">2.5.1.16</ecNumber>
    </alternativeName>
</protein>
<dbReference type="GO" id="GO:0004766">
    <property type="term" value="F:spermidine synthase activity"/>
    <property type="evidence" value="ECO:0007669"/>
    <property type="project" value="UniProtKB-EC"/>
</dbReference>
<evidence type="ECO:0000313" key="8">
    <source>
        <dbReference type="Proteomes" id="UP001597497"/>
    </source>
</evidence>
<feature type="binding site" evidence="4">
    <location>
        <position position="269"/>
    </location>
    <ligand>
        <name>spermidine</name>
        <dbReference type="ChEBI" id="CHEBI:57834"/>
    </ligand>
</feature>
<evidence type="ECO:0000256" key="3">
    <source>
        <dbReference type="ARBA" id="ARBA00023115"/>
    </source>
</evidence>
<dbReference type="SUPFAM" id="SSF103473">
    <property type="entry name" value="MFS general substrate transporter"/>
    <property type="match status" value="1"/>
</dbReference>
<feature type="active site" description="Proton acceptor" evidence="4 5">
    <location>
        <position position="365"/>
    </location>
</feature>
<dbReference type="EMBL" id="JBHUMM010000045">
    <property type="protein sequence ID" value="MFD2673561.1"/>
    <property type="molecule type" value="Genomic_DNA"/>
</dbReference>
<evidence type="ECO:0000313" key="7">
    <source>
        <dbReference type="EMBL" id="MFD2673561.1"/>
    </source>
</evidence>
<dbReference type="Pfam" id="PF01564">
    <property type="entry name" value="Spermine_synth"/>
    <property type="match status" value="1"/>
</dbReference>
<keyword evidence="4" id="KW-1003">Cell membrane</keyword>
<feature type="transmembrane region" description="Helical" evidence="4">
    <location>
        <begin position="98"/>
        <end position="118"/>
    </location>
</feature>
<dbReference type="InterPro" id="IPR029063">
    <property type="entry name" value="SAM-dependent_MTases_sf"/>
</dbReference>
<keyword evidence="4" id="KW-1133">Transmembrane helix</keyword>
<dbReference type="HAMAP" id="MF_00198">
    <property type="entry name" value="Spermidine_synth"/>
    <property type="match status" value="1"/>
</dbReference>
<feature type="transmembrane region" description="Helical" evidence="4">
    <location>
        <begin position="69"/>
        <end position="92"/>
    </location>
</feature>
<dbReference type="InterPro" id="IPR036259">
    <property type="entry name" value="MFS_trans_sf"/>
</dbReference>
<comment type="function">
    <text evidence="4">Catalyzes the irreversible transfer of a propylamine group from the amino donor S-adenosylmethioninamine (decarboxy-AdoMet) to putrescine (1,4-diaminobutane) to yield spermidine.</text>
</comment>
<sequence>MKPINRIYTASAIVSICGITFQVLLGALGSYTFGDGVRQYAFTIGFFLSGMGIGSALSERVIKHLIERFIVVELIIGTVGGFSSFVLFWVLAYSDYEAGQVMLFAMTILIGMLTGLELPILIRRASEIGEQLNRSTARVLFSDYAGSLIGAVGFALLLRPWLGMIKTAFLIGLINLAVAMWMVFSFRGELRRPRWLQSAALSLMALMMLGFLFGEQYAFGFEQKLYRDPIVRSFDTPYQRVVLTKEQDTVRLYLNGNIQFSSSDEYRYHESLVHPAMSATSHHDQILVLGGGDGMAVRELLKYEDVERITVVDLDEQFVSFAMEEPLMQSLHEQSLQSPKVRLKHMDAFEFLKEDNHLYDVVIVDLPDPNNESLNKLYTVHFYQLLRNHLHPDGFAAIQATSPLFAVKAYWTIDATLQEAGLKTMNYHADIPSFGDWGFILASRKQLSPEELTVQVPTRYLTNEVIPALFRFGKDQDNVTDSGEQLPVEPNTLNHPTLLHVYQEAWQNY</sequence>
<evidence type="ECO:0000256" key="5">
    <source>
        <dbReference type="PROSITE-ProRule" id="PRU00354"/>
    </source>
</evidence>
<evidence type="ECO:0000259" key="6">
    <source>
        <dbReference type="PROSITE" id="PS51006"/>
    </source>
</evidence>
<dbReference type="CDD" id="cd02440">
    <property type="entry name" value="AdoMet_MTases"/>
    <property type="match status" value="1"/>
</dbReference>
<comment type="subunit">
    <text evidence="4">Homodimer or homotetramer.</text>
</comment>
<keyword evidence="4" id="KW-0745">Spermidine biosynthesis</keyword>
<dbReference type="InterPro" id="IPR030374">
    <property type="entry name" value="PABS"/>
</dbReference>
<dbReference type="PANTHER" id="PTHR43317:SF1">
    <property type="entry name" value="THERMOSPERMINE SYNTHASE ACAULIS5"/>
    <property type="match status" value="1"/>
</dbReference>
<feature type="domain" description="PABS" evidence="6">
    <location>
        <begin position="210"/>
        <end position="444"/>
    </location>
</feature>
<dbReference type="Proteomes" id="UP001597497">
    <property type="component" value="Unassembled WGS sequence"/>
</dbReference>